<dbReference type="InterPro" id="IPR020878">
    <property type="entry name" value="RuBisCo_large_chain_AS"/>
</dbReference>
<feature type="domain" description="Ribulose bisphosphate carboxylase large subunit C-terminal" evidence="5">
    <location>
        <begin position="137"/>
        <end position="413"/>
    </location>
</feature>
<dbReference type="PROSITE" id="PS00157">
    <property type="entry name" value="RUBISCO_LARGE"/>
    <property type="match status" value="1"/>
</dbReference>
<dbReference type="InterPro" id="IPR036376">
    <property type="entry name" value="RuBisCO_lsu_C_sf"/>
</dbReference>
<comment type="cofactor">
    <cofactor evidence="1">
        <name>Mg(2+)</name>
        <dbReference type="ChEBI" id="CHEBI:18420"/>
    </cofactor>
</comment>
<evidence type="ECO:0000256" key="3">
    <source>
        <dbReference type="ARBA" id="ARBA00022842"/>
    </source>
</evidence>
<dbReference type="PANTHER" id="PTHR42704">
    <property type="entry name" value="RIBULOSE BISPHOSPHATE CARBOXYLASE"/>
    <property type="match status" value="1"/>
</dbReference>
<evidence type="ECO:0000313" key="7">
    <source>
        <dbReference type="EMBL" id="PJJ55373.1"/>
    </source>
</evidence>
<dbReference type="SUPFAM" id="SSF54966">
    <property type="entry name" value="RuBisCO, large subunit, small (N-terminal) domain"/>
    <property type="match status" value="1"/>
</dbReference>
<sequence>MTEYFSAHYRLASYQPLEKAAAVLAGEQSSGTFTPVALETDALIARHGATVIGVETTDEPLAALPGSWNPAGAESLNVGIVEIGFPIENVGTSIEELYTTVAGNLFELRDLAAVKLLDVEIPPQILSAYRGPRVGMVGTRVIVNRLEGPLIGTIIKPSIGIKFDALAGLVTDLAEAGIDFIKDDEINGNALDLPFVERAETVLTTLDRVAQATGNRPMYALNITGDLDDMLRRAELVEKAGGSSIMVVLPAVGFAALEYIRRRTPLAIHTHRAGFQSISRTPELGVDYAVYQKFARLAGADQLHVGGIDSKFFESNESVVHSARALRTPLGDTRLPATVVSSGQSAATAQAAYDALETTDLLIMAGGGISGHPDGAKAGVESMRDAWQAIEDGVPVEAAARDSVALARALEKFGGRG</sequence>
<keyword evidence="8" id="KW-1185">Reference proteome</keyword>
<comment type="similarity">
    <text evidence="4">Belongs to the RuBisCO large chain family.</text>
</comment>
<dbReference type="Gene3D" id="3.20.20.110">
    <property type="entry name" value="Ribulose bisphosphate carboxylase, large subunit, C-terminal domain"/>
    <property type="match status" value="1"/>
</dbReference>
<evidence type="ECO:0000256" key="4">
    <source>
        <dbReference type="RuleBase" id="RU003834"/>
    </source>
</evidence>
<dbReference type="EMBL" id="PGFB01000006">
    <property type="protein sequence ID" value="PJJ55373.1"/>
    <property type="molecule type" value="Genomic_DNA"/>
</dbReference>
<dbReference type="Proteomes" id="UP000230161">
    <property type="component" value="Unassembled WGS sequence"/>
</dbReference>
<name>A0A2M9BBQ2_9MICO</name>
<dbReference type="SFLD" id="SFLDS00014">
    <property type="entry name" value="RuBisCO"/>
    <property type="match status" value="1"/>
</dbReference>
<dbReference type="OrthoDB" id="9764279at2"/>
<evidence type="ECO:0000313" key="8">
    <source>
        <dbReference type="Proteomes" id="UP000230161"/>
    </source>
</evidence>
<comment type="caution">
    <text evidence="7">The sequence shown here is derived from an EMBL/GenBank/DDBJ whole genome shotgun (WGS) entry which is preliminary data.</text>
</comment>
<dbReference type="InterPro" id="IPR033966">
    <property type="entry name" value="RuBisCO"/>
</dbReference>
<protein>
    <submittedName>
        <fullName evidence="7">Ribulose-bisphosphate carboxylase large chain</fullName>
    </submittedName>
</protein>
<evidence type="ECO:0000256" key="2">
    <source>
        <dbReference type="ARBA" id="ARBA00022723"/>
    </source>
</evidence>
<gene>
    <name evidence="7" type="ORF">CLV54_3263</name>
</gene>
<accession>A0A2M9BBQ2</accession>
<dbReference type="GO" id="GO:0015977">
    <property type="term" value="P:carbon fixation"/>
    <property type="evidence" value="ECO:0007669"/>
    <property type="project" value="InterPro"/>
</dbReference>
<dbReference type="AlphaFoldDB" id="A0A2M9BBQ2"/>
<dbReference type="RefSeq" id="WP_100346025.1">
    <property type="nucleotide sequence ID" value="NZ_PGFB01000006.1"/>
</dbReference>
<dbReference type="Gene3D" id="3.30.70.150">
    <property type="entry name" value="RuBisCO large subunit, N-terminal domain"/>
    <property type="match status" value="1"/>
</dbReference>
<evidence type="ECO:0000256" key="1">
    <source>
        <dbReference type="ARBA" id="ARBA00001946"/>
    </source>
</evidence>
<proteinExistence type="inferred from homology"/>
<evidence type="ECO:0000259" key="5">
    <source>
        <dbReference type="Pfam" id="PF00016"/>
    </source>
</evidence>
<dbReference type="GO" id="GO:0000287">
    <property type="term" value="F:magnesium ion binding"/>
    <property type="evidence" value="ECO:0007669"/>
    <property type="project" value="InterPro"/>
</dbReference>
<dbReference type="InterPro" id="IPR000685">
    <property type="entry name" value="RuBisCO_lsu_C"/>
</dbReference>
<dbReference type="SUPFAM" id="SSF51649">
    <property type="entry name" value="RuBisCo, C-terminal domain"/>
    <property type="match status" value="1"/>
</dbReference>
<evidence type="ECO:0000259" key="6">
    <source>
        <dbReference type="Pfam" id="PF02788"/>
    </source>
</evidence>
<keyword evidence="2" id="KW-0479">Metal-binding</keyword>
<dbReference type="InterPro" id="IPR036422">
    <property type="entry name" value="RuBisCO_lsu_N_sf"/>
</dbReference>
<dbReference type="GO" id="GO:0016984">
    <property type="term" value="F:ribulose-bisphosphate carboxylase activity"/>
    <property type="evidence" value="ECO:0007669"/>
    <property type="project" value="InterPro"/>
</dbReference>
<dbReference type="SFLD" id="SFLDG00301">
    <property type="entry name" value="RuBisCO-like_proteins"/>
    <property type="match status" value="1"/>
</dbReference>
<organism evidence="7 8">
    <name type="scientific">Compostimonas suwonensis</name>
    <dbReference type="NCBI Taxonomy" id="1048394"/>
    <lineage>
        <taxon>Bacteria</taxon>
        <taxon>Bacillati</taxon>
        <taxon>Actinomycetota</taxon>
        <taxon>Actinomycetes</taxon>
        <taxon>Micrococcales</taxon>
        <taxon>Microbacteriaceae</taxon>
        <taxon>Compostimonas</taxon>
    </lineage>
</organism>
<dbReference type="InterPro" id="IPR017443">
    <property type="entry name" value="RuBisCO_lsu_fd_N"/>
</dbReference>
<keyword evidence="3" id="KW-0460">Magnesium</keyword>
<reference evidence="7 8" key="1">
    <citation type="submission" date="2017-11" db="EMBL/GenBank/DDBJ databases">
        <title>Genomic Encyclopedia of Archaeal and Bacterial Type Strains, Phase II (KMG-II): From Individual Species to Whole Genera.</title>
        <authorList>
            <person name="Goeker M."/>
        </authorList>
    </citation>
    <scope>NUCLEOTIDE SEQUENCE [LARGE SCALE GENOMIC DNA]</scope>
    <source>
        <strain evidence="7 8">DSM 25625</strain>
    </source>
</reference>
<dbReference type="PANTHER" id="PTHR42704:SF17">
    <property type="entry name" value="RIBULOSE BISPHOSPHATE CARBOXYLASE LARGE CHAIN"/>
    <property type="match status" value="1"/>
</dbReference>
<feature type="domain" description="Ribulose bisphosphate carboxylase large subunit ferrodoxin-like N-terminal" evidence="6">
    <location>
        <begin position="16"/>
        <end position="124"/>
    </location>
</feature>
<dbReference type="Pfam" id="PF00016">
    <property type="entry name" value="RuBisCO_large"/>
    <property type="match status" value="1"/>
</dbReference>
<dbReference type="Pfam" id="PF02788">
    <property type="entry name" value="RuBisCO_large_N"/>
    <property type="match status" value="1"/>
</dbReference>